<evidence type="ECO:0000313" key="13">
    <source>
        <dbReference type="WBParaSite" id="Pan_g17769.t1"/>
    </source>
</evidence>
<dbReference type="InterPro" id="IPR013167">
    <property type="entry name" value="COG4_M"/>
</dbReference>
<dbReference type="InterPro" id="IPR048684">
    <property type="entry name" value="COG4_C"/>
</dbReference>
<evidence type="ECO:0000256" key="5">
    <source>
        <dbReference type="ARBA" id="ARBA00022927"/>
    </source>
</evidence>
<keyword evidence="7" id="KW-0472">Membrane</keyword>
<feature type="compositionally biased region" description="Basic and acidic residues" evidence="10">
    <location>
        <begin position="452"/>
        <end position="466"/>
    </location>
</feature>
<dbReference type="Gene3D" id="1.10.287.1060">
    <property type="entry name" value="ESAT-6-like"/>
    <property type="match status" value="1"/>
</dbReference>
<dbReference type="AlphaFoldDB" id="A0A7E4V961"/>
<comment type="similarity">
    <text evidence="2">Belongs to the COG4 family.</text>
</comment>
<evidence type="ECO:0000256" key="9">
    <source>
        <dbReference type="SAM" id="Coils"/>
    </source>
</evidence>
<evidence type="ECO:0000256" key="4">
    <source>
        <dbReference type="ARBA" id="ARBA00022448"/>
    </source>
</evidence>
<evidence type="ECO:0000256" key="2">
    <source>
        <dbReference type="ARBA" id="ARBA00009215"/>
    </source>
</evidence>
<evidence type="ECO:0000313" key="12">
    <source>
        <dbReference type="Proteomes" id="UP000492821"/>
    </source>
</evidence>
<evidence type="ECO:0000256" key="6">
    <source>
        <dbReference type="ARBA" id="ARBA00023034"/>
    </source>
</evidence>
<name>A0A7E4V961_PANRE</name>
<protein>
    <recommendedName>
        <fullName evidence="3">Conserved oligomeric Golgi complex subunit 4</fullName>
    </recommendedName>
    <alternativeName>
        <fullName evidence="8">Component of oligomeric Golgi complex 4</fullName>
    </alternativeName>
</protein>
<dbReference type="Proteomes" id="UP000492821">
    <property type="component" value="Unassembled WGS sequence"/>
</dbReference>
<evidence type="ECO:0000256" key="3">
    <source>
        <dbReference type="ARBA" id="ARBA00020975"/>
    </source>
</evidence>
<keyword evidence="6" id="KW-0333">Golgi apparatus</keyword>
<evidence type="ECO:0000256" key="1">
    <source>
        <dbReference type="ARBA" id="ARBA00004395"/>
    </source>
</evidence>
<organism evidence="12 13">
    <name type="scientific">Panagrellus redivivus</name>
    <name type="common">Microworm</name>
    <dbReference type="NCBI Taxonomy" id="6233"/>
    <lineage>
        <taxon>Eukaryota</taxon>
        <taxon>Metazoa</taxon>
        <taxon>Ecdysozoa</taxon>
        <taxon>Nematoda</taxon>
        <taxon>Chromadorea</taxon>
        <taxon>Rhabditida</taxon>
        <taxon>Tylenchina</taxon>
        <taxon>Panagrolaimomorpha</taxon>
        <taxon>Panagrolaimoidea</taxon>
        <taxon>Panagrolaimidae</taxon>
        <taxon>Panagrellus</taxon>
    </lineage>
</organism>
<keyword evidence="9" id="KW-0175">Coiled coil</keyword>
<dbReference type="GO" id="GO:0006890">
    <property type="term" value="P:retrograde vesicle-mediated transport, Golgi to endoplasmic reticulum"/>
    <property type="evidence" value="ECO:0007669"/>
    <property type="project" value="TreeGrafter"/>
</dbReference>
<reference evidence="13" key="2">
    <citation type="submission" date="2020-10" db="UniProtKB">
        <authorList>
            <consortium name="WormBaseParasite"/>
        </authorList>
    </citation>
    <scope>IDENTIFICATION</scope>
</reference>
<dbReference type="Pfam" id="PF08318">
    <property type="entry name" value="COG4_m"/>
    <property type="match status" value="1"/>
</dbReference>
<feature type="region of interest" description="Disordered" evidence="10">
    <location>
        <begin position="421"/>
        <end position="466"/>
    </location>
</feature>
<dbReference type="Pfam" id="PF20663">
    <property type="entry name" value="COG4_N"/>
    <property type="match status" value="1"/>
</dbReference>
<dbReference type="Gene3D" id="1.20.58.1970">
    <property type="match status" value="1"/>
</dbReference>
<proteinExistence type="inferred from homology"/>
<dbReference type="PANTHER" id="PTHR24016:SF0">
    <property type="entry name" value="CONSERVED OLIGOMERIC GOLGI COMPLEX SUBUNIT 4"/>
    <property type="match status" value="1"/>
</dbReference>
<reference evidence="12" key="1">
    <citation type="journal article" date="2013" name="Genetics">
        <title>The draft genome and transcriptome of Panagrellus redivivus are shaped by the harsh demands of a free-living lifestyle.</title>
        <authorList>
            <person name="Srinivasan J."/>
            <person name="Dillman A.R."/>
            <person name="Macchietto M.G."/>
            <person name="Heikkinen L."/>
            <person name="Lakso M."/>
            <person name="Fracchia K.M."/>
            <person name="Antoshechkin I."/>
            <person name="Mortazavi A."/>
            <person name="Wong G."/>
            <person name="Sternberg P.W."/>
        </authorList>
    </citation>
    <scope>NUCLEOTIDE SEQUENCE [LARGE SCALE GENOMIC DNA]</scope>
    <source>
        <strain evidence="12">MT8872</strain>
    </source>
</reference>
<dbReference type="GO" id="GO:0015031">
    <property type="term" value="P:protein transport"/>
    <property type="evidence" value="ECO:0007669"/>
    <property type="project" value="UniProtKB-KW"/>
</dbReference>
<dbReference type="SMART" id="SM00762">
    <property type="entry name" value="Cog4"/>
    <property type="match status" value="1"/>
</dbReference>
<evidence type="ECO:0000259" key="11">
    <source>
        <dbReference type="SMART" id="SM00762"/>
    </source>
</evidence>
<evidence type="ECO:0000256" key="10">
    <source>
        <dbReference type="SAM" id="MobiDB-lite"/>
    </source>
</evidence>
<dbReference type="GO" id="GO:0007030">
    <property type="term" value="P:Golgi organization"/>
    <property type="evidence" value="ECO:0007669"/>
    <property type="project" value="TreeGrafter"/>
</dbReference>
<evidence type="ECO:0000256" key="8">
    <source>
        <dbReference type="ARBA" id="ARBA00031340"/>
    </source>
</evidence>
<accession>A0A7E4V961</accession>
<keyword evidence="4" id="KW-0813">Transport</keyword>
<evidence type="ECO:0000256" key="7">
    <source>
        <dbReference type="ARBA" id="ARBA00023136"/>
    </source>
</evidence>
<dbReference type="GO" id="GO:0000139">
    <property type="term" value="C:Golgi membrane"/>
    <property type="evidence" value="ECO:0007669"/>
    <property type="project" value="UniProtKB-SubCell"/>
</dbReference>
<dbReference type="InterPro" id="IPR048682">
    <property type="entry name" value="COG4"/>
</dbReference>
<dbReference type="GO" id="GO:0017119">
    <property type="term" value="C:Golgi transport complex"/>
    <property type="evidence" value="ECO:0007669"/>
    <property type="project" value="TreeGrafter"/>
</dbReference>
<comment type="subcellular location">
    <subcellularLocation>
        <location evidence="1">Golgi apparatus membrane</location>
        <topology evidence="1">Peripheral membrane protein</topology>
    </subcellularLocation>
</comment>
<dbReference type="Pfam" id="PF20662">
    <property type="entry name" value="COG4_C"/>
    <property type="match status" value="1"/>
</dbReference>
<feature type="coiled-coil region" evidence="9">
    <location>
        <begin position="54"/>
        <end position="81"/>
    </location>
</feature>
<sequence>MPDAYGFRDTLTKDDFGYFMRGQTSPLRGPKEWRPKLISKPAVTTKSVPKAKVNDEKAKKLAEIEKEIAAVEHKLLTERDREDRLLNEIQSEISSSGLSEKDRITSFDRAVARLANHAETIGINASSLSTNLKSISVLAESISSRVAELDTAKSRVVECLQRVNDLRDLRTCSEGVEKAIKDEEFEEAAQYIHRFYTLEGVVFKMGSKFDSSDQNQSMKHSYDVLRKASETLREIAEKNFDAAVASGDTGSMVRFFKIFPLLNQHANGLQRFGAYLCRKIEKSCADHLKIMEAGGTEDARRNVLYSDTMTTVLEDIAREVVEYQPLIDNFYGPDKLLNLMEIIQIECDKQTTKVLDAFIKARQYEQKARQVRDYLRGSSNAANETKLDPIALDVLLSEVTILHTRSELYWRFLRRRLGEAPARPLSEGDDSQAPRSPTFAQADFDEDDELTDEQRTELQERQKKAKAERAKKLDAVLNRSQLGTRMQEILGKYVMMEQYYMQECVIRALESETVEEGSLTTSVLDDVFFIVRKSIRRSITSSSVDCVCAMINNGMTLLETEYLEALNSAIRAGYPSTGWTAEAYQHAQTAYNVLQHGRTVAEAGPETQKRVFLAALNNLRASQQSVTTLSNGLRDDFDHHLKQISATEKTKLDHSLTQFEELARKFEQTTAIAIGKLCHAAFRAKLKTAAEAYTAYSHELTDDEFTTFEAIDPFIDEFISQLDTNVHRFEELLVPENYEALLESVAAEAANQVERVVLKCSFNQLGGIQLDKEIRSLSSYLTTVVGWRVREKTAKLSQIANLLSCDSVEDGVNFFRQLQTSTSALSLNDLKTVLALRADLPKDTIKAIKM</sequence>
<dbReference type="PANTHER" id="PTHR24016">
    <property type="entry name" value="CONSERVED OLIGOMERIC GOLGI COMPLEX SUBUNIT 4"/>
    <property type="match status" value="1"/>
</dbReference>
<dbReference type="InterPro" id="IPR048680">
    <property type="entry name" value="COG4_N"/>
</dbReference>
<keyword evidence="5" id="KW-0653">Protein transport</keyword>
<dbReference type="WBParaSite" id="Pan_g17769.t1">
    <property type="protein sequence ID" value="Pan_g17769.t1"/>
    <property type="gene ID" value="Pan_g17769"/>
</dbReference>
<keyword evidence="12" id="KW-1185">Reference proteome</keyword>
<feature type="domain" description="COG4 transport protein middle alpha-helical bundle" evidence="11">
    <location>
        <begin position="225"/>
        <end position="571"/>
    </location>
</feature>